<keyword evidence="5 9" id="KW-0732">Signal</keyword>
<keyword evidence="8" id="KW-0472">Membrane</keyword>
<dbReference type="GO" id="GO:0008250">
    <property type="term" value="C:oligosaccharyltransferase complex"/>
    <property type="evidence" value="ECO:0007669"/>
    <property type="project" value="TreeGrafter"/>
</dbReference>
<dbReference type="EMBL" id="OX465083">
    <property type="protein sequence ID" value="CAI9293475.1"/>
    <property type="molecule type" value="Genomic_DNA"/>
</dbReference>
<feature type="chain" id="PRO_5041371987" evidence="9">
    <location>
        <begin position="21"/>
        <end position="166"/>
    </location>
</feature>
<dbReference type="InterPro" id="IPR021149">
    <property type="entry name" value="OligosaccharylTrfase_OST3/OST6"/>
</dbReference>
<keyword evidence="11" id="KW-1185">Reference proteome</keyword>
<comment type="similarity">
    <text evidence="3">Belongs to the OST3/OST6 family.</text>
</comment>
<name>A0AA35ZIX9_LACSI</name>
<evidence type="ECO:0000256" key="8">
    <source>
        <dbReference type="ARBA" id="ARBA00023136"/>
    </source>
</evidence>
<proteinExistence type="inferred from homology"/>
<keyword evidence="6" id="KW-0256">Endoplasmic reticulum</keyword>
<evidence type="ECO:0000256" key="6">
    <source>
        <dbReference type="ARBA" id="ARBA00022824"/>
    </source>
</evidence>
<evidence type="ECO:0000313" key="10">
    <source>
        <dbReference type="EMBL" id="CAI9293475.1"/>
    </source>
</evidence>
<evidence type="ECO:0000256" key="5">
    <source>
        <dbReference type="ARBA" id="ARBA00022729"/>
    </source>
</evidence>
<evidence type="ECO:0000256" key="4">
    <source>
        <dbReference type="ARBA" id="ARBA00022692"/>
    </source>
</evidence>
<protein>
    <submittedName>
        <fullName evidence="10">Uncharacterized protein</fullName>
    </submittedName>
</protein>
<dbReference type="Proteomes" id="UP001177003">
    <property type="component" value="Chromosome 7"/>
</dbReference>
<evidence type="ECO:0000256" key="2">
    <source>
        <dbReference type="ARBA" id="ARBA00004477"/>
    </source>
</evidence>
<evidence type="ECO:0000256" key="1">
    <source>
        <dbReference type="ARBA" id="ARBA00002791"/>
    </source>
</evidence>
<evidence type="ECO:0000256" key="7">
    <source>
        <dbReference type="ARBA" id="ARBA00022989"/>
    </source>
</evidence>
<reference evidence="10" key="1">
    <citation type="submission" date="2023-04" db="EMBL/GenBank/DDBJ databases">
        <authorList>
            <person name="Vijverberg K."/>
            <person name="Xiong W."/>
            <person name="Schranz E."/>
        </authorList>
    </citation>
    <scope>NUCLEOTIDE SEQUENCE</scope>
</reference>
<comment type="subcellular location">
    <subcellularLocation>
        <location evidence="2">Endoplasmic reticulum membrane</location>
        <topology evidence="2">Multi-pass membrane protein</topology>
    </subcellularLocation>
</comment>
<evidence type="ECO:0000256" key="9">
    <source>
        <dbReference type="SAM" id="SignalP"/>
    </source>
</evidence>
<keyword evidence="4" id="KW-0812">Transmembrane</keyword>
<dbReference type="Gene3D" id="3.40.30.10">
    <property type="entry name" value="Glutaredoxin"/>
    <property type="match status" value="1"/>
</dbReference>
<dbReference type="AlphaFoldDB" id="A0AA35ZIX9"/>
<evidence type="ECO:0000313" key="11">
    <source>
        <dbReference type="Proteomes" id="UP001177003"/>
    </source>
</evidence>
<dbReference type="GO" id="GO:0018279">
    <property type="term" value="P:protein N-linked glycosylation via asparagine"/>
    <property type="evidence" value="ECO:0007669"/>
    <property type="project" value="TreeGrafter"/>
</dbReference>
<gene>
    <name evidence="10" type="ORF">LSALG_LOCUS32497</name>
</gene>
<feature type="signal peptide" evidence="9">
    <location>
        <begin position="1"/>
        <end position="20"/>
    </location>
</feature>
<sequence length="166" mass="19579">MAMAMWWWRVVNHMWRRVMDHWWRWVVNDWWWVVNDVNDWRRRVVGRGSRHLLFVFFETKHGGIRSSDPFLDGRVNNENSSSALSKLFFCDIEFSESQSSFAQFGVNALPHIRLLPPDATTLKTDSISMDTGDFSHLAESMGNLSNRELNSKWVKSTVLQFSQKLK</sequence>
<dbReference type="PANTHER" id="PTHR12692">
    <property type="entry name" value="DOLICHYL-DIPHOSPHOOLIGOSACCHARIDE--PROTEIN GLYCOSYLTRANSFERASE-RELATED"/>
    <property type="match status" value="1"/>
</dbReference>
<dbReference type="Pfam" id="PF04756">
    <property type="entry name" value="OST3_OST6"/>
    <property type="match status" value="1"/>
</dbReference>
<accession>A0AA35ZIX9</accession>
<keyword evidence="7" id="KW-1133">Transmembrane helix</keyword>
<dbReference type="PANTHER" id="PTHR12692:SF0">
    <property type="entry name" value="GH11935P"/>
    <property type="match status" value="1"/>
</dbReference>
<evidence type="ECO:0000256" key="3">
    <source>
        <dbReference type="ARBA" id="ARBA00009561"/>
    </source>
</evidence>
<comment type="function">
    <text evidence="1">Subunit of the oligosaccharyl transferase (OST) complex that catalyzes the initial transfer of a defined glycan (Glc(3)Man(9)GlcNAc(2) in eukaryotes) from the lipid carrier dolichol-pyrophosphate to an asparagine residue within an Asn-X-Ser/Thr consensus motif in nascent polypeptide chains, the first step in protein N-glycosylation. N-glycosylation occurs cotranslationally and the complex associates with the Sec61 complex at the channel-forming translocon complex that mediates protein translocation across the endoplasmic reticulum (ER). All subunits are required for a maximal enzyme activity.</text>
</comment>
<organism evidence="10 11">
    <name type="scientific">Lactuca saligna</name>
    <name type="common">Willowleaf lettuce</name>
    <dbReference type="NCBI Taxonomy" id="75948"/>
    <lineage>
        <taxon>Eukaryota</taxon>
        <taxon>Viridiplantae</taxon>
        <taxon>Streptophyta</taxon>
        <taxon>Embryophyta</taxon>
        <taxon>Tracheophyta</taxon>
        <taxon>Spermatophyta</taxon>
        <taxon>Magnoliopsida</taxon>
        <taxon>eudicotyledons</taxon>
        <taxon>Gunneridae</taxon>
        <taxon>Pentapetalae</taxon>
        <taxon>asterids</taxon>
        <taxon>campanulids</taxon>
        <taxon>Asterales</taxon>
        <taxon>Asteraceae</taxon>
        <taxon>Cichorioideae</taxon>
        <taxon>Cichorieae</taxon>
        <taxon>Lactucinae</taxon>
        <taxon>Lactuca</taxon>
    </lineage>
</organism>